<feature type="compositionally biased region" description="Polar residues" evidence="1">
    <location>
        <begin position="101"/>
        <end position="133"/>
    </location>
</feature>
<feature type="compositionally biased region" description="Polar residues" evidence="1">
    <location>
        <begin position="152"/>
        <end position="162"/>
    </location>
</feature>
<sequence>MTVRNSFISTSSSDTYPSTMSSLSHSALGLTDSPLRPRLRSSLVSATPTSSVPGTPVRTRPSQPQLRQAPSRNSLYQEATTNAARKVGQPTTPSEGIKTISPRSFQSNLQTSSSPINSRPTSRADTNTSSTSVPTRPATTPANAASGIPRSANISPARTTRPAQPVRSQTTQPPTQPKPVSTQRKPVPRSVAPSSPARTEVSLADQWEEELVQDTRQLSIRPVPTITAPPKKQGPTAKEKEEQRQRDMEWERSGMWETTRDPVREAEDMVRRDLGRDVAYPPATPRVPIRAAPTGVTSVHVGVRPRLHPTKAEDSMIRNQPDSSIPLPLFSPASASADLPGTAKSDTSNNNSRYDMKLAEKAKKEYEDWKARKAEREGGINDNDDNYTGTRQWVPKDREIARPGNVEGLAHSDAYEANHYNNGQYQMSIADQMILQQQFHAMQQHQKQQQPPAQAQKQKQAQKVVQTIPTVKVVKSTPQPKQAALPQTQQQTVKFDIPQQQDPVQPAEISYDQGQNWGYPYPYGMPYNGVHMNMGGMGGGMNHQMHGMGGMGQMQGMEGYYPEQGGYWDPSSYWYNMSMMGGDQSQMMTGQTAGTANDSGKGVEAIGITSESETSDRSSPNPVNSTSESLHNET</sequence>
<dbReference type="AlphaFoldDB" id="A0AAX4K3X2"/>
<feature type="compositionally biased region" description="Low complexity" evidence="1">
    <location>
        <begin position="164"/>
        <end position="198"/>
    </location>
</feature>
<reference evidence="2 3" key="1">
    <citation type="submission" date="2024-01" db="EMBL/GenBank/DDBJ databases">
        <title>Comparative genomics of Cryptococcus and Kwoniella reveals pathogenesis evolution and contrasting modes of karyotype evolution via chromosome fusion or intercentromeric recombination.</title>
        <authorList>
            <person name="Coelho M.A."/>
            <person name="David-Palma M."/>
            <person name="Shea T."/>
            <person name="Bowers K."/>
            <person name="McGinley-Smith S."/>
            <person name="Mohammad A.W."/>
            <person name="Gnirke A."/>
            <person name="Yurkov A.M."/>
            <person name="Nowrousian M."/>
            <person name="Sun S."/>
            <person name="Cuomo C.A."/>
            <person name="Heitman J."/>
        </authorList>
    </citation>
    <scope>NUCLEOTIDE SEQUENCE [LARGE SCALE GENOMIC DNA]</scope>
    <source>
        <strain evidence="2 3">CBS 6074</strain>
    </source>
</reference>
<feature type="region of interest" description="Disordered" evidence="1">
    <location>
        <begin position="440"/>
        <end position="461"/>
    </location>
</feature>
<feature type="region of interest" description="Disordered" evidence="1">
    <location>
        <begin position="586"/>
        <end position="634"/>
    </location>
</feature>
<feature type="compositionally biased region" description="Polar residues" evidence="1">
    <location>
        <begin position="60"/>
        <end position="94"/>
    </location>
</feature>
<feature type="compositionally biased region" description="Low complexity" evidence="1">
    <location>
        <begin position="1"/>
        <end position="24"/>
    </location>
</feature>
<dbReference type="EMBL" id="CP144107">
    <property type="protein sequence ID" value="WWC92431.1"/>
    <property type="molecule type" value="Genomic_DNA"/>
</dbReference>
<feature type="compositionally biased region" description="Polar residues" evidence="1">
    <location>
        <begin position="42"/>
        <end position="53"/>
    </location>
</feature>
<name>A0AAX4K3X2_9TREE</name>
<evidence type="ECO:0000313" key="2">
    <source>
        <dbReference type="EMBL" id="WWC92431.1"/>
    </source>
</evidence>
<organism evidence="2 3">
    <name type="scientific">Kwoniella dendrophila CBS 6074</name>
    <dbReference type="NCBI Taxonomy" id="1295534"/>
    <lineage>
        <taxon>Eukaryota</taxon>
        <taxon>Fungi</taxon>
        <taxon>Dikarya</taxon>
        <taxon>Basidiomycota</taxon>
        <taxon>Agaricomycotina</taxon>
        <taxon>Tremellomycetes</taxon>
        <taxon>Tremellales</taxon>
        <taxon>Cryptococcaceae</taxon>
        <taxon>Kwoniella</taxon>
    </lineage>
</organism>
<feature type="compositionally biased region" description="Low complexity" evidence="1">
    <location>
        <begin position="134"/>
        <end position="145"/>
    </location>
</feature>
<dbReference type="RefSeq" id="XP_066079193.1">
    <property type="nucleotide sequence ID" value="XM_066223096.1"/>
</dbReference>
<protein>
    <submittedName>
        <fullName evidence="2">Uncharacterized protein</fullName>
    </submittedName>
</protein>
<feature type="compositionally biased region" description="Basic and acidic residues" evidence="1">
    <location>
        <begin position="237"/>
        <end position="250"/>
    </location>
</feature>
<gene>
    <name evidence="2" type="ORF">L201_007389</name>
</gene>
<feature type="region of interest" description="Disordered" evidence="1">
    <location>
        <begin position="332"/>
        <end position="352"/>
    </location>
</feature>
<dbReference type="Proteomes" id="UP001355207">
    <property type="component" value="Chromosome 10"/>
</dbReference>
<feature type="compositionally biased region" description="Polar residues" evidence="1">
    <location>
        <begin position="609"/>
        <end position="634"/>
    </location>
</feature>
<evidence type="ECO:0000313" key="3">
    <source>
        <dbReference type="Proteomes" id="UP001355207"/>
    </source>
</evidence>
<feature type="region of interest" description="Disordered" evidence="1">
    <location>
        <begin position="1"/>
        <end position="250"/>
    </location>
</feature>
<accession>A0AAX4K3X2</accession>
<evidence type="ECO:0000256" key="1">
    <source>
        <dbReference type="SAM" id="MobiDB-lite"/>
    </source>
</evidence>
<dbReference type="GeneID" id="91098058"/>
<proteinExistence type="predicted"/>
<keyword evidence="3" id="KW-1185">Reference proteome</keyword>